<dbReference type="InterPro" id="IPR041588">
    <property type="entry name" value="Integrase_H2C2"/>
</dbReference>
<dbReference type="PROSITE" id="PS50994">
    <property type="entry name" value="INTEGRASE"/>
    <property type="match status" value="1"/>
</dbReference>
<dbReference type="PANTHER" id="PTHR37984:SF15">
    <property type="entry name" value="INTEGRASE CATALYTIC DOMAIN-CONTAINING PROTEIN"/>
    <property type="match status" value="1"/>
</dbReference>
<dbReference type="Pfam" id="PF17919">
    <property type="entry name" value="RT_RNaseH_2"/>
    <property type="match status" value="1"/>
</dbReference>
<evidence type="ECO:0000256" key="5">
    <source>
        <dbReference type="SAM" id="MobiDB-lite"/>
    </source>
</evidence>
<dbReference type="GO" id="GO:0004519">
    <property type="term" value="F:endonuclease activity"/>
    <property type="evidence" value="ECO:0007669"/>
    <property type="project" value="UniProtKB-KW"/>
</dbReference>
<dbReference type="InterPro" id="IPR043502">
    <property type="entry name" value="DNA/RNA_pol_sf"/>
</dbReference>
<dbReference type="SUPFAM" id="SSF53098">
    <property type="entry name" value="Ribonuclease H-like"/>
    <property type="match status" value="1"/>
</dbReference>
<dbReference type="Pfam" id="PF17921">
    <property type="entry name" value="Integrase_H2C2"/>
    <property type="match status" value="1"/>
</dbReference>
<evidence type="ECO:0000259" key="6">
    <source>
        <dbReference type="PROSITE" id="PS50994"/>
    </source>
</evidence>
<keyword evidence="4" id="KW-0548">Nucleotidyltransferase</keyword>
<evidence type="ECO:0000256" key="4">
    <source>
        <dbReference type="ARBA" id="ARBA00022918"/>
    </source>
</evidence>
<dbReference type="GO" id="GO:0003964">
    <property type="term" value="F:RNA-directed DNA polymerase activity"/>
    <property type="evidence" value="ECO:0007669"/>
    <property type="project" value="UniProtKB-KW"/>
</dbReference>
<dbReference type="InterPro" id="IPR012337">
    <property type="entry name" value="RNaseH-like_sf"/>
</dbReference>
<dbReference type="EMBL" id="KL367525">
    <property type="protein sequence ID" value="KFD66419.1"/>
    <property type="molecule type" value="Genomic_DNA"/>
</dbReference>
<evidence type="ECO:0000256" key="3">
    <source>
        <dbReference type="ARBA" id="ARBA00022759"/>
    </source>
</evidence>
<dbReference type="FunFam" id="3.10.20.370:FF:000001">
    <property type="entry name" value="Retrovirus-related Pol polyprotein from transposon 17.6-like protein"/>
    <property type="match status" value="1"/>
</dbReference>
<keyword evidence="2" id="KW-0540">Nuclease</keyword>
<dbReference type="InterPro" id="IPR041577">
    <property type="entry name" value="RT_RNaseH_2"/>
</dbReference>
<dbReference type="AlphaFoldDB" id="A0A085NAC3"/>
<keyword evidence="4" id="KW-0695">RNA-directed DNA polymerase</keyword>
<evidence type="ECO:0000313" key="7">
    <source>
        <dbReference type="EMBL" id="KFD66419.1"/>
    </source>
</evidence>
<gene>
    <name evidence="7" type="ORF">M514_21449</name>
</gene>
<dbReference type="InterPro" id="IPR001584">
    <property type="entry name" value="Integrase_cat-core"/>
</dbReference>
<evidence type="ECO:0000256" key="1">
    <source>
        <dbReference type="ARBA" id="ARBA00012493"/>
    </source>
</evidence>
<reference evidence="7" key="1">
    <citation type="journal article" date="2014" name="Nat. Genet.">
        <title>Genome and transcriptome of the porcine whipworm Trichuris suis.</title>
        <authorList>
            <person name="Jex A.R."/>
            <person name="Nejsum P."/>
            <person name="Schwarz E.M."/>
            <person name="Hu L."/>
            <person name="Young N.D."/>
            <person name="Hall R.S."/>
            <person name="Korhonen P.K."/>
            <person name="Liao S."/>
            <person name="Thamsborg S."/>
            <person name="Xia J."/>
            <person name="Xu P."/>
            <person name="Wang S."/>
            <person name="Scheerlinck J.P."/>
            <person name="Hofmann A."/>
            <person name="Sternberg P.W."/>
            <person name="Wang J."/>
            <person name="Gasser R.B."/>
        </authorList>
    </citation>
    <scope>NUCLEOTIDE SEQUENCE [LARGE SCALE GENOMIC DNA]</scope>
    <source>
        <strain evidence="7">DCEP-RM93F</strain>
    </source>
</reference>
<feature type="non-terminal residue" evidence="7">
    <location>
        <position position="715"/>
    </location>
</feature>
<keyword evidence="3" id="KW-0378">Hydrolase</keyword>
<keyword evidence="3" id="KW-0255">Endonuclease</keyword>
<dbReference type="CDD" id="cd09274">
    <property type="entry name" value="RNase_HI_RT_Ty3"/>
    <property type="match status" value="1"/>
</dbReference>
<dbReference type="InterPro" id="IPR050951">
    <property type="entry name" value="Retrovirus_Pol_polyprotein"/>
</dbReference>
<dbReference type="SUPFAM" id="SSF56672">
    <property type="entry name" value="DNA/RNA polymerases"/>
    <property type="match status" value="1"/>
</dbReference>
<name>A0A085NAC3_9BILA</name>
<organism evidence="7">
    <name type="scientific">Trichuris suis</name>
    <name type="common">pig whipworm</name>
    <dbReference type="NCBI Taxonomy" id="68888"/>
    <lineage>
        <taxon>Eukaryota</taxon>
        <taxon>Metazoa</taxon>
        <taxon>Ecdysozoa</taxon>
        <taxon>Nematoda</taxon>
        <taxon>Enoplea</taxon>
        <taxon>Dorylaimia</taxon>
        <taxon>Trichinellida</taxon>
        <taxon>Trichuridae</taxon>
        <taxon>Trichuris</taxon>
    </lineage>
</organism>
<dbReference type="Proteomes" id="UP000030758">
    <property type="component" value="Unassembled WGS sequence"/>
</dbReference>
<accession>A0A085NAC3</accession>
<sequence length="715" mass="81214">MAAVVCTPLRGDTTYFGDEGEIRTHALKIRQQPPSPARENIPMKPSSRQFPVKQCFRCGSTAHLANAAECRARNLQCRYSAKAEHDKNLNSPLRSLVRTPNSPFSWDPTAEKSFQKLKQLLLECPALALFDPALETIVTTDASDDGIGAVLSQVHDGGERTVAFASHTLSAAERKYSVVEKEALACIWAVEKWRCWLWADRASLRIARWSVKLMGFNYDVKYKPGYVNVVADAHCRLPAINSHEIAEYEEDVIAQITSEIPAVAPSELADATSKCSVLSQVLRYMEVGWPDNEKSLSSELLPFCRVRYELAVRNGCIIRGTGRLVIPEVLQASIIALAHESHQGTVRTKARLRRLFWWPKWDTAVQTYVRNCTVRRTLDKTAVQYRAPLNPVPLQNPAWEKLAIDIVGPLQNSRYGERLAITLVDYYKLRVKFSQNVTTKDAIQFLKEIFSHEGLPSEIFSDNGAQFVSNEFKQFLNDHAIRHCRTSLYYPQANGEVERLNRVLKHCLQLASRTGRPRAEVVTEFLMHYRATPHAVTGEFSKFPFLTSTGDGADARNLLAVVMNVTENGFYRLGTAQGVLNQLYARSGFTPCRKELIRIEDVPNQEIPVRSALIAQSTGSGQGFVSYSFFVLIAPYQPSTRWKGSNFRNIKKCVSCRRYKKNYKKLLQKNLRCEEADNEERKIPTMHRIRENPGENMDAERRYEKTQEKMRSQRE</sequence>
<protein>
    <recommendedName>
        <fullName evidence="1">RNA-directed DNA polymerase</fullName>
        <ecNumber evidence="1">2.7.7.49</ecNumber>
    </recommendedName>
</protein>
<dbReference type="EC" id="2.7.7.49" evidence="1"/>
<dbReference type="GO" id="GO:0042575">
    <property type="term" value="C:DNA polymerase complex"/>
    <property type="evidence" value="ECO:0007669"/>
    <property type="project" value="UniProtKB-ARBA"/>
</dbReference>
<evidence type="ECO:0000256" key="2">
    <source>
        <dbReference type="ARBA" id="ARBA00022722"/>
    </source>
</evidence>
<keyword evidence="4" id="KW-0808">Transferase</keyword>
<dbReference type="GO" id="GO:0015074">
    <property type="term" value="P:DNA integration"/>
    <property type="evidence" value="ECO:0007669"/>
    <property type="project" value="InterPro"/>
</dbReference>
<feature type="region of interest" description="Disordered" evidence="5">
    <location>
        <begin position="679"/>
        <end position="715"/>
    </location>
</feature>
<feature type="domain" description="Integrase catalytic" evidence="6">
    <location>
        <begin position="393"/>
        <end position="552"/>
    </location>
</feature>
<dbReference type="Gene3D" id="3.30.420.10">
    <property type="entry name" value="Ribonuclease H-like superfamily/Ribonuclease H"/>
    <property type="match status" value="1"/>
</dbReference>
<dbReference type="GO" id="GO:0003676">
    <property type="term" value="F:nucleic acid binding"/>
    <property type="evidence" value="ECO:0007669"/>
    <property type="project" value="InterPro"/>
</dbReference>
<proteinExistence type="predicted"/>
<dbReference type="PANTHER" id="PTHR37984">
    <property type="entry name" value="PROTEIN CBG26694"/>
    <property type="match status" value="1"/>
</dbReference>
<dbReference type="InterPro" id="IPR036397">
    <property type="entry name" value="RNaseH_sf"/>
</dbReference>
<dbReference type="Gene3D" id="3.10.20.370">
    <property type="match status" value="1"/>
</dbReference>
<dbReference type="Pfam" id="PF00665">
    <property type="entry name" value="rve"/>
    <property type="match status" value="1"/>
</dbReference>
<dbReference type="Gene3D" id="1.10.340.70">
    <property type="match status" value="1"/>
</dbReference>